<keyword evidence="2" id="KW-1185">Reference proteome</keyword>
<proteinExistence type="predicted"/>
<dbReference type="AlphaFoldDB" id="A0A4Q0SY79"/>
<accession>A0A4Q0SY79</accession>
<gene>
    <name evidence="1" type="ORF">GRAN_4745</name>
</gene>
<evidence type="ECO:0000313" key="1">
    <source>
        <dbReference type="EMBL" id="RXH54449.1"/>
    </source>
</evidence>
<reference evidence="2" key="2">
    <citation type="submission" date="2019-02" db="EMBL/GenBank/DDBJ databases">
        <title>Granulicella sibirica sp. nov., a psychrotolerant acidobacterium isolated from an organic soil layer in forested tundra, West Siberia.</title>
        <authorList>
            <person name="Oshkin I.Y."/>
            <person name="Kulichevskaya I.S."/>
            <person name="Rijpstra W.I.C."/>
            <person name="Sinninghe Damste J.S."/>
            <person name="Rakitin A.L."/>
            <person name="Ravin N.V."/>
            <person name="Dedysh S.N."/>
        </authorList>
    </citation>
    <scope>NUCLEOTIDE SEQUENCE [LARGE SCALE GENOMIC DNA]</scope>
    <source>
        <strain evidence="2">AF10</strain>
    </source>
</reference>
<sequence>MAEADSTADLMRAKLSCDNRAFSDVELHAVRVDSQADCKGERLAQPSRCLIRI</sequence>
<name>A0A4Q0SY79_9BACT</name>
<dbReference type="EMBL" id="RDSM01000004">
    <property type="protein sequence ID" value="RXH54449.1"/>
    <property type="molecule type" value="Genomic_DNA"/>
</dbReference>
<protein>
    <submittedName>
        <fullName evidence="1">Uncharacterized protein</fullName>
    </submittedName>
</protein>
<evidence type="ECO:0000313" key="2">
    <source>
        <dbReference type="Proteomes" id="UP000289437"/>
    </source>
</evidence>
<reference evidence="1 2" key="1">
    <citation type="submission" date="2018-11" db="EMBL/GenBank/DDBJ databases">
        <authorList>
            <person name="Mardanov A.V."/>
            <person name="Ravin N.V."/>
            <person name="Dedysh S.N."/>
        </authorList>
    </citation>
    <scope>NUCLEOTIDE SEQUENCE [LARGE SCALE GENOMIC DNA]</scope>
    <source>
        <strain evidence="1 2">AF10</strain>
    </source>
</reference>
<organism evidence="1 2">
    <name type="scientific">Granulicella sibirica</name>
    <dbReference type="NCBI Taxonomy" id="2479048"/>
    <lineage>
        <taxon>Bacteria</taxon>
        <taxon>Pseudomonadati</taxon>
        <taxon>Acidobacteriota</taxon>
        <taxon>Terriglobia</taxon>
        <taxon>Terriglobales</taxon>
        <taxon>Acidobacteriaceae</taxon>
        <taxon>Granulicella</taxon>
    </lineage>
</organism>
<comment type="caution">
    <text evidence="1">The sequence shown here is derived from an EMBL/GenBank/DDBJ whole genome shotgun (WGS) entry which is preliminary data.</text>
</comment>
<dbReference type="Proteomes" id="UP000289437">
    <property type="component" value="Unassembled WGS sequence"/>
</dbReference>